<proteinExistence type="predicted"/>
<accession>A0A6A6J2Y7</accession>
<dbReference type="Proteomes" id="UP000800094">
    <property type="component" value="Unassembled WGS sequence"/>
</dbReference>
<dbReference type="RefSeq" id="XP_033692083.1">
    <property type="nucleotide sequence ID" value="XM_033835117.1"/>
</dbReference>
<dbReference type="AlphaFoldDB" id="A0A6A6J2Y7"/>
<name>A0A6A6J2Y7_9PLEO</name>
<reference evidence="1" key="1">
    <citation type="journal article" date="2020" name="Stud. Mycol.">
        <title>101 Dothideomycetes genomes: a test case for predicting lifestyles and emergence of pathogens.</title>
        <authorList>
            <person name="Haridas S."/>
            <person name="Albert R."/>
            <person name="Binder M."/>
            <person name="Bloem J."/>
            <person name="Labutti K."/>
            <person name="Salamov A."/>
            <person name="Andreopoulos B."/>
            <person name="Baker S."/>
            <person name="Barry K."/>
            <person name="Bills G."/>
            <person name="Bluhm B."/>
            <person name="Cannon C."/>
            <person name="Castanera R."/>
            <person name="Culley D."/>
            <person name="Daum C."/>
            <person name="Ezra D."/>
            <person name="Gonzalez J."/>
            <person name="Henrissat B."/>
            <person name="Kuo A."/>
            <person name="Liang C."/>
            <person name="Lipzen A."/>
            <person name="Lutzoni F."/>
            <person name="Magnuson J."/>
            <person name="Mondo S."/>
            <person name="Nolan M."/>
            <person name="Ohm R."/>
            <person name="Pangilinan J."/>
            <person name="Park H.-J."/>
            <person name="Ramirez L."/>
            <person name="Alfaro M."/>
            <person name="Sun H."/>
            <person name="Tritt A."/>
            <person name="Yoshinaga Y."/>
            <person name="Zwiers L.-H."/>
            <person name="Turgeon B."/>
            <person name="Goodwin S."/>
            <person name="Spatafora J."/>
            <person name="Crous P."/>
            <person name="Grigoriev I."/>
        </authorList>
    </citation>
    <scope>NUCLEOTIDE SEQUENCE</scope>
    <source>
        <strain evidence="1">CBS 122368</strain>
    </source>
</reference>
<evidence type="ECO:0000313" key="2">
    <source>
        <dbReference type="Proteomes" id="UP000800094"/>
    </source>
</evidence>
<gene>
    <name evidence="1" type="ORF">BU26DRAFT_599650</name>
</gene>
<evidence type="ECO:0000313" key="1">
    <source>
        <dbReference type="EMBL" id="KAF2257079.1"/>
    </source>
</evidence>
<organism evidence="1 2">
    <name type="scientific">Trematosphaeria pertusa</name>
    <dbReference type="NCBI Taxonomy" id="390896"/>
    <lineage>
        <taxon>Eukaryota</taxon>
        <taxon>Fungi</taxon>
        <taxon>Dikarya</taxon>
        <taxon>Ascomycota</taxon>
        <taxon>Pezizomycotina</taxon>
        <taxon>Dothideomycetes</taxon>
        <taxon>Pleosporomycetidae</taxon>
        <taxon>Pleosporales</taxon>
        <taxon>Massarineae</taxon>
        <taxon>Trematosphaeriaceae</taxon>
        <taxon>Trematosphaeria</taxon>
    </lineage>
</organism>
<keyword evidence="2" id="KW-1185">Reference proteome</keyword>
<dbReference type="GeneID" id="54588447"/>
<dbReference type="OrthoDB" id="3800593at2759"/>
<dbReference type="EMBL" id="ML987189">
    <property type="protein sequence ID" value="KAF2257079.1"/>
    <property type="molecule type" value="Genomic_DNA"/>
</dbReference>
<protein>
    <submittedName>
        <fullName evidence="1">Uncharacterized protein</fullName>
    </submittedName>
</protein>
<sequence length="329" mass="38593">MHRALDDEFDTLLGKCRNFVAFMDGKMSCIQKSMQEATEAIGRRGNGWESVNIFSPPITCEILRGLQEQSTPRELSYANYIRKHMYKIEEISKHEGFDPDWFMKLLEEEITRVYVMPNGGIQAALELYLDVKIDILQSPGETISCMTQYHEQITQKICDILQILIYQGRPFLNLARTCRRLRKRMDRNECGGDGSDKCVYNLLLPTLDMLQRYSYTEIQENVHNAIGHRLPAELTHLVFEYTMASEEVPLDPRIFVAAKHKDITIRSRKARQACRHYRPACRDYMLLSEDRYYTYGPNWIETIPEFPHHDPSKREEELDSLKHNAYLIW</sequence>